<dbReference type="EMBL" id="CP003380">
    <property type="protein sequence ID" value="AFJ02388.1"/>
    <property type="molecule type" value="Genomic_DNA"/>
</dbReference>
<accession>I1YHJ5</accession>
<keyword evidence="2" id="KW-1185">Reference proteome</keyword>
<keyword evidence="1" id="KW-0449">Lipoprotein</keyword>
<dbReference type="KEGG" id="mec:Q7C_1238"/>
<organism evidence="1 2">
    <name type="scientific">Methylophaga frappieri (strain ATCC BAA-2434 / DSM 25690 / JAM7)</name>
    <dbReference type="NCBI Taxonomy" id="754477"/>
    <lineage>
        <taxon>Bacteria</taxon>
        <taxon>Pseudomonadati</taxon>
        <taxon>Pseudomonadota</taxon>
        <taxon>Gammaproteobacteria</taxon>
        <taxon>Thiotrichales</taxon>
        <taxon>Piscirickettsiaceae</taxon>
        <taxon>Methylophaga</taxon>
    </lineage>
</organism>
<reference evidence="1 2" key="1">
    <citation type="journal article" date="2012" name="J. Bacteriol.">
        <title>Complete genome sequences of Methylophaga sp. strain JAM1 and Methylophaga sp. strain JAM7.</title>
        <authorList>
            <person name="Villeneuve C."/>
            <person name="Martineau C."/>
            <person name="Mauffrey F."/>
            <person name="Villemur R."/>
        </authorList>
    </citation>
    <scope>NUCLEOTIDE SEQUENCE [LARGE SCALE GENOMIC DNA]</scope>
    <source>
        <strain evidence="1 2">JAM7</strain>
    </source>
</reference>
<dbReference type="eggNOG" id="ENOG502Z9JN">
    <property type="taxonomic scope" value="Bacteria"/>
</dbReference>
<proteinExistence type="predicted"/>
<dbReference type="OrthoDB" id="5866325at2"/>
<dbReference type="PATRIC" id="fig|754477.3.peg.1217"/>
<evidence type="ECO:0000313" key="1">
    <source>
        <dbReference type="EMBL" id="AFJ02388.1"/>
    </source>
</evidence>
<dbReference type="RefSeq" id="WP_014703808.1">
    <property type="nucleotide sequence ID" value="NC_017856.1"/>
</dbReference>
<dbReference type="Proteomes" id="UP000009145">
    <property type="component" value="Chromosome"/>
</dbReference>
<dbReference type="AlphaFoldDB" id="I1YHJ5"/>
<evidence type="ECO:0000313" key="2">
    <source>
        <dbReference type="Proteomes" id="UP000009145"/>
    </source>
</evidence>
<sequence precursor="true">MKGFSLVLMIFCLTACGSAKPPKSINQFGKSTIDEIIELHQQRVIQDLKTLTLKLYRRNPNERHDRGKRTLEESVARLFNYPALAGFSKWKNTKPTDILRDALSPEYEGDRVLAFTVGMRRMLMASYDYKTDFYYLTEIDAQKLYNSARNIEIAAWLLATRRDHQGNRVLLSDSTAALEQNLSFQRLIGGMITTQENLSQIIATRQGRMVKTVVIQAASMAFLPI</sequence>
<protein>
    <submittedName>
        <fullName evidence="1">Putative lipoprotein</fullName>
    </submittedName>
</protein>
<dbReference type="STRING" id="754477.Q7C_1238"/>
<name>I1YHJ5_METFJ</name>
<dbReference type="HOGENOM" id="CLU_097918_0_0_6"/>
<gene>
    <name evidence="1" type="ordered locus">Q7C_1238</name>
</gene>